<dbReference type="CDD" id="cd07969">
    <property type="entry name" value="OBF_DNA_ligase_I"/>
    <property type="match status" value="1"/>
</dbReference>
<dbReference type="PANTHER" id="PTHR45674">
    <property type="entry name" value="DNA LIGASE 1/3 FAMILY MEMBER"/>
    <property type="match status" value="1"/>
</dbReference>
<dbReference type="EMBL" id="SBIQ01000052">
    <property type="protein sequence ID" value="KAF7683790.1"/>
    <property type="molecule type" value="Genomic_DNA"/>
</dbReference>
<keyword evidence="4" id="KW-0235">DNA replication</keyword>
<dbReference type="PROSITE" id="PS00697">
    <property type="entry name" value="DNA_LIGASE_A1"/>
    <property type="match status" value="1"/>
</dbReference>
<evidence type="ECO:0000256" key="10">
    <source>
        <dbReference type="ARBA" id="ARBA00023306"/>
    </source>
</evidence>
<evidence type="ECO:0000256" key="1">
    <source>
        <dbReference type="ARBA" id="ARBA00007572"/>
    </source>
</evidence>
<evidence type="ECO:0000313" key="16">
    <source>
        <dbReference type="Proteomes" id="UP001516464"/>
    </source>
</evidence>
<keyword evidence="16" id="KW-1185">Reference proteome</keyword>
<dbReference type="PROSITE" id="PS50160">
    <property type="entry name" value="DNA_LIGASE_A3"/>
    <property type="match status" value="1"/>
</dbReference>
<dbReference type="CDD" id="cd07900">
    <property type="entry name" value="Adenylation_DNA_ligase_I_Euk"/>
    <property type="match status" value="1"/>
</dbReference>
<name>A0ABQ7I061_9MICR</name>
<dbReference type="Gene3D" id="2.40.50.140">
    <property type="entry name" value="Nucleic acid-binding proteins"/>
    <property type="match status" value="1"/>
</dbReference>
<keyword evidence="2 12" id="KW-0436">Ligase</keyword>
<dbReference type="InterPro" id="IPR012340">
    <property type="entry name" value="NA-bd_OB-fold"/>
</dbReference>
<keyword evidence="9 12" id="KW-0234">DNA repair</keyword>
<evidence type="ECO:0000256" key="2">
    <source>
        <dbReference type="ARBA" id="ARBA00022598"/>
    </source>
</evidence>
<dbReference type="Proteomes" id="UP001516464">
    <property type="component" value="Unassembled WGS sequence"/>
</dbReference>
<evidence type="ECO:0000256" key="6">
    <source>
        <dbReference type="ARBA" id="ARBA00022763"/>
    </source>
</evidence>
<dbReference type="SUPFAM" id="SSF56091">
    <property type="entry name" value="DNA ligase/mRNA capping enzyme, catalytic domain"/>
    <property type="match status" value="1"/>
</dbReference>
<protein>
    <recommendedName>
        <fullName evidence="12">DNA ligase</fullName>
        <ecNumber evidence="12">6.5.1.1</ecNumber>
    </recommendedName>
</protein>
<keyword evidence="10" id="KW-0131">Cell cycle</keyword>
<dbReference type="InterPro" id="IPR012310">
    <property type="entry name" value="DNA_ligase_ATP-dep_cent"/>
</dbReference>
<evidence type="ECO:0000256" key="5">
    <source>
        <dbReference type="ARBA" id="ARBA00022741"/>
    </source>
</evidence>
<gene>
    <name evidence="15" type="primary">cdc17</name>
    <name evidence="15" type="ORF">TCON_1010</name>
</gene>
<keyword evidence="7 12" id="KW-0067">ATP-binding</keyword>
<evidence type="ECO:0000256" key="13">
    <source>
        <dbReference type="RuleBase" id="RU004196"/>
    </source>
</evidence>
<proteinExistence type="inferred from homology"/>
<dbReference type="EC" id="6.5.1.1" evidence="12"/>
<keyword evidence="8 12" id="KW-0233">DNA recombination</keyword>
<dbReference type="InterPro" id="IPR012308">
    <property type="entry name" value="DNA_ligase_ATP-dep_N"/>
</dbReference>
<accession>A0ABQ7I061</accession>
<dbReference type="InterPro" id="IPR012309">
    <property type="entry name" value="DNA_ligase_ATP-dep_C"/>
</dbReference>
<dbReference type="Gene3D" id="3.30.470.30">
    <property type="entry name" value="DNA ligase/mRNA capping enzyme"/>
    <property type="match status" value="1"/>
</dbReference>
<evidence type="ECO:0000256" key="4">
    <source>
        <dbReference type="ARBA" id="ARBA00022705"/>
    </source>
</evidence>
<keyword evidence="3" id="KW-0132">Cell division</keyword>
<dbReference type="NCBIfam" id="TIGR00574">
    <property type="entry name" value="dnl1"/>
    <property type="match status" value="1"/>
</dbReference>
<evidence type="ECO:0000256" key="9">
    <source>
        <dbReference type="ARBA" id="ARBA00023204"/>
    </source>
</evidence>
<sequence>MNNSTFLSLCEIFEKIENTKKRLEIQEILTEYLKCVIQTDTESLVPALYLCTGAIAPECQAKELGVGDGGLLKVVSEATGQSTKFVRSELMKTGDLGLIAMKYRVKQLFIVKKFPLRIKDLFNSLHAISNEKGMKSQNSKLSKMLGLVSKCTPLETKYLIRIFEGKLKIGLALKTVLISLAQATASRENDISDCVDNIKLAYNIMPIFERIVPLILQHGPLNILEYVDITPGIPLKPMLAQPSKNISAVFKRINTEPYTCEYKYDGERAQIHRNGSEFKIFSRNSEDLTQKYPDLLEISKFNDANYIIDCEIVAFDQETHKILPFQTLSTRKRRDVKLDSIKVTICVFVFDVLYFKDSSVINLPLHKRKQILKENFIEKKGVFEFAKSIEGQGDIDAIEPFFNLSLKDGCEGLMIKNLNEVYMPSKRSTNWLKLKKDYLEGLCDSLDLVVMGAYYGKGKRTGTYGGFLMGCYDDDNDCYEAICKLGTGFSEQKLKEIYDKLIKIETGKPRRYVYTEGVQPDVWIENRVVWEIRAAGLSLSPIYSAGAKLMDGKGISLRFPRFIRERPDKTCNDCSLSSDVVRMYYESTNEDENLEDSFN</sequence>
<dbReference type="Pfam" id="PF04675">
    <property type="entry name" value="DNA_ligase_A_N"/>
    <property type="match status" value="1"/>
</dbReference>
<reference evidence="15 16" key="1">
    <citation type="submission" date="2019-01" db="EMBL/GenBank/DDBJ databases">
        <title>Genomes sequencing and comparative genomics of infectious freshwater microsporidia, Cucumispora dikerogammari and Thelohania contejeani.</title>
        <authorList>
            <person name="Cormier A."/>
            <person name="Giraud I."/>
            <person name="Wattier R."/>
            <person name="Teixeira M."/>
            <person name="Grandjean F."/>
            <person name="Rigaud T."/>
            <person name="Cordaux R."/>
        </authorList>
    </citation>
    <scope>NUCLEOTIDE SEQUENCE [LARGE SCALE GENOMIC DNA]</scope>
    <source>
        <strain evidence="15">T1</strain>
        <tissue evidence="15">Spores</tissue>
    </source>
</reference>
<comment type="caution">
    <text evidence="15">The sequence shown here is derived from an EMBL/GenBank/DDBJ whole genome shotgun (WGS) entry which is preliminary data.</text>
</comment>
<comment type="catalytic activity">
    <reaction evidence="11 12">
        <text>ATP + (deoxyribonucleotide)n-3'-hydroxyl + 5'-phospho-(deoxyribonucleotide)m = (deoxyribonucleotide)n+m + AMP + diphosphate.</text>
        <dbReference type="EC" id="6.5.1.1"/>
    </reaction>
</comment>
<dbReference type="PANTHER" id="PTHR45674:SF4">
    <property type="entry name" value="DNA LIGASE 1"/>
    <property type="match status" value="1"/>
</dbReference>
<dbReference type="Pfam" id="PF01068">
    <property type="entry name" value="DNA_ligase_A_M"/>
    <property type="match status" value="1"/>
</dbReference>
<keyword evidence="6 12" id="KW-0227">DNA damage</keyword>
<dbReference type="InterPro" id="IPR016059">
    <property type="entry name" value="DNA_ligase_ATP-dep_CS"/>
</dbReference>
<evidence type="ECO:0000256" key="11">
    <source>
        <dbReference type="ARBA" id="ARBA00034003"/>
    </source>
</evidence>
<evidence type="ECO:0000256" key="3">
    <source>
        <dbReference type="ARBA" id="ARBA00022618"/>
    </source>
</evidence>
<keyword evidence="5 12" id="KW-0547">Nucleotide-binding</keyword>
<dbReference type="SUPFAM" id="SSF50249">
    <property type="entry name" value="Nucleic acid-binding proteins"/>
    <property type="match status" value="1"/>
</dbReference>
<evidence type="ECO:0000256" key="12">
    <source>
        <dbReference type="RuleBase" id="RU000617"/>
    </source>
</evidence>
<dbReference type="Gene3D" id="1.10.3260.10">
    <property type="entry name" value="DNA ligase, ATP-dependent, N-terminal domain"/>
    <property type="match status" value="1"/>
</dbReference>
<dbReference type="SUPFAM" id="SSF117018">
    <property type="entry name" value="ATP-dependent DNA ligase DNA-binding domain"/>
    <property type="match status" value="1"/>
</dbReference>
<organism evidence="15 16">
    <name type="scientific">Astathelohania contejeani</name>
    <dbReference type="NCBI Taxonomy" id="164912"/>
    <lineage>
        <taxon>Eukaryota</taxon>
        <taxon>Fungi</taxon>
        <taxon>Fungi incertae sedis</taxon>
        <taxon>Microsporidia</taxon>
        <taxon>Astathelohaniidae</taxon>
        <taxon>Astathelohania</taxon>
    </lineage>
</organism>
<evidence type="ECO:0000256" key="7">
    <source>
        <dbReference type="ARBA" id="ARBA00022840"/>
    </source>
</evidence>
<evidence type="ECO:0000256" key="8">
    <source>
        <dbReference type="ARBA" id="ARBA00023172"/>
    </source>
</evidence>
<dbReference type="GO" id="GO:0016874">
    <property type="term" value="F:ligase activity"/>
    <property type="evidence" value="ECO:0007669"/>
    <property type="project" value="UniProtKB-KW"/>
</dbReference>
<evidence type="ECO:0000259" key="14">
    <source>
        <dbReference type="PROSITE" id="PS50160"/>
    </source>
</evidence>
<dbReference type="InterPro" id="IPR036599">
    <property type="entry name" value="DNA_ligase_N_sf"/>
</dbReference>
<evidence type="ECO:0000313" key="15">
    <source>
        <dbReference type="EMBL" id="KAF7683790.1"/>
    </source>
</evidence>
<dbReference type="InterPro" id="IPR050191">
    <property type="entry name" value="ATP-dep_DNA_ligase"/>
</dbReference>
<feature type="domain" description="ATP-dependent DNA ligase family profile" evidence="14">
    <location>
        <begin position="338"/>
        <end position="473"/>
    </location>
</feature>
<comment type="similarity">
    <text evidence="1 13">Belongs to the ATP-dependent DNA ligase family.</text>
</comment>
<dbReference type="Pfam" id="PF04679">
    <property type="entry name" value="DNA_ligase_A_C"/>
    <property type="match status" value="1"/>
</dbReference>
<dbReference type="InterPro" id="IPR000977">
    <property type="entry name" value="DNA_ligase_ATP-dep"/>
</dbReference>